<organism evidence="1 2">
    <name type="scientific">Jiangella ureilytica</name>
    <dbReference type="NCBI Taxonomy" id="2530374"/>
    <lineage>
        <taxon>Bacteria</taxon>
        <taxon>Bacillati</taxon>
        <taxon>Actinomycetota</taxon>
        <taxon>Actinomycetes</taxon>
        <taxon>Jiangellales</taxon>
        <taxon>Jiangellaceae</taxon>
        <taxon>Jiangella</taxon>
    </lineage>
</organism>
<dbReference type="EMBL" id="SMKL01000064">
    <property type="protein sequence ID" value="TDC47980.1"/>
    <property type="molecule type" value="Genomic_DNA"/>
</dbReference>
<proteinExistence type="predicted"/>
<comment type="caution">
    <text evidence="1">The sequence shown here is derived from an EMBL/GenBank/DDBJ whole genome shotgun (WGS) entry which is preliminary data.</text>
</comment>
<keyword evidence="2" id="KW-1185">Reference proteome</keyword>
<evidence type="ECO:0000313" key="2">
    <source>
        <dbReference type="Proteomes" id="UP000295621"/>
    </source>
</evidence>
<name>A0A4R4RFF1_9ACTN</name>
<reference evidence="1 2" key="1">
    <citation type="submission" date="2019-02" db="EMBL/GenBank/DDBJ databases">
        <title>Draft genome sequences of novel Actinobacteria.</title>
        <authorList>
            <person name="Sahin N."/>
            <person name="Ay H."/>
            <person name="Saygin H."/>
        </authorList>
    </citation>
    <scope>NUCLEOTIDE SEQUENCE [LARGE SCALE GENOMIC DNA]</scope>
    <source>
        <strain evidence="1 2">KC603</strain>
    </source>
</reference>
<accession>A0A4R4RFF1</accession>
<gene>
    <name evidence="1" type="ORF">E1212_22575</name>
</gene>
<protein>
    <recommendedName>
        <fullName evidence="3">Antitoxin</fullName>
    </recommendedName>
</protein>
<sequence>MEMETKPVRIRDVPVDALDVMRVRAAAEGEGMSLAAHLRRMVTEAAAQPTVAEVLARAAQRPAAGLSMADFVAATRAGRGE</sequence>
<dbReference type="Proteomes" id="UP000295621">
    <property type="component" value="Unassembled WGS sequence"/>
</dbReference>
<evidence type="ECO:0000313" key="1">
    <source>
        <dbReference type="EMBL" id="TDC47980.1"/>
    </source>
</evidence>
<dbReference type="AlphaFoldDB" id="A0A4R4RFF1"/>
<evidence type="ECO:0008006" key="3">
    <source>
        <dbReference type="Google" id="ProtNLM"/>
    </source>
</evidence>